<dbReference type="CDD" id="cd03885">
    <property type="entry name" value="M20_CPDG2"/>
    <property type="match status" value="1"/>
</dbReference>
<gene>
    <name evidence="4" type="ORF">QUG02_15665</name>
</gene>
<dbReference type="PIRSF" id="PIRSF037238">
    <property type="entry name" value="Carboxypeptidase_G2"/>
    <property type="match status" value="1"/>
</dbReference>
<dbReference type="RefSeq" id="WP_289359686.1">
    <property type="nucleotide sequence ID" value="NZ_JAUCFG010000002.1"/>
</dbReference>
<dbReference type="Gene3D" id="3.40.630.10">
    <property type="entry name" value="Zn peptidases"/>
    <property type="match status" value="1"/>
</dbReference>
<dbReference type="Proteomes" id="UP001224139">
    <property type="component" value="Unassembled WGS sequence"/>
</dbReference>
<keyword evidence="2" id="KW-0378">Hydrolase</keyword>
<keyword evidence="5" id="KW-1185">Reference proteome</keyword>
<proteinExistence type="predicted"/>
<protein>
    <submittedName>
        <fullName evidence="4">M20 family metallopeptidase</fullName>
    </submittedName>
</protein>
<dbReference type="Gene3D" id="3.30.70.360">
    <property type="match status" value="1"/>
</dbReference>
<accession>A0ABT7RA95</accession>
<keyword evidence="1" id="KW-0479">Metal-binding</keyword>
<dbReference type="PANTHER" id="PTHR43808:SF9">
    <property type="entry name" value="BLL0789 PROTEIN"/>
    <property type="match status" value="1"/>
</dbReference>
<dbReference type="InterPro" id="IPR050072">
    <property type="entry name" value="Peptidase_M20A"/>
</dbReference>
<dbReference type="Pfam" id="PF01546">
    <property type="entry name" value="Peptidase_M20"/>
    <property type="match status" value="1"/>
</dbReference>
<reference evidence="4 5" key="1">
    <citation type="submission" date="2023-06" db="EMBL/GenBank/DDBJ databases">
        <title>Comparative genomics of Bacillaceae isolates and their secondary metabolite potential.</title>
        <authorList>
            <person name="Song L."/>
            <person name="Nielsen L.J."/>
            <person name="Mohite O."/>
            <person name="Xu X."/>
            <person name="Weber T."/>
            <person name="Kovacs A.T."/>
        </authorList>
    </citation>
    <scope>NUCLEOTIDE SEQUENCE [LARGE SCALE GENOMIC DNA]</scope>
    <source>
        <strain evidence="4 5">DX2.1</strain>
    </source>
</reference>
<name>A0ABT7RA95_9BACI</name>
<organism evidence="4 5">
    <name type="scientific">Bacillus hominis</name>
    <dbReference type="NCBI Taxonomy" id="2817478"/>
    <lineage>
        <taxon>Bacteria</taxon>
        <taxon>Bacillati</taxon>
        <taxon>Bacillota</taxon>
        <taxon>Bacilli</taxon>
        <taxon>Bacillales</taxon>
        <taxon>Bacillaceae</taxon>
        <taxon>Bacillus</taxon>
        <taxon>Bacillus cereus group</taxon>
    </lineage>
</organism>
<dbReference type="SUPFAM" id="SSF55031">
    <property type="entry name" value="Bacterial exopeptidase dimerisation domain"/>
    <property type="match status" value="1"/>
</dbReference>
<dbReference type="InterPro" id="IPR017150">
    <property type="entry name" value="Pept_M20_glutamate_carboxypep"/>
</dbReference>
<dbReference type="InterPro" id="IPR036264">
    <property type="entry name" value="Bact_exopeptidase_dim_dom"/>
</dbReference>
<dbReference type="SUPFAM" id="SSF53187">
    <property type="entry name" value="Zn-dependent exopeptidases"/>
    <property type="match status" value="1"/>
</dbReference>
<evidence type="ECO:0000313" key="5">
    <source>
        <dbReference type="Proteomes" id="UP001224139"/>
    </source>
</evidence>
<dbReference type="PANTHER" id="PTHR43808">
    <property type="entry name" value="ACETYLORNITHINE DEACETYLASE"/>
    <property type="match status" value="1"/>
</dbReference>
<evidence type="ECO:0000313" key="4">
    <source>
        <dbReference type="EMBL" id="MDM5439514.1"/>
    </source>
</evidence>
<dbReference type="Pfam" id="PF07687">
    <property type="entry name" value="M20_dimer"/>
    <property type="match status" value="1"/>
</dbReference>
<sequence>MDNVLEYLKQHQEEILKDLKKIVLAESPSRSKMQVDQCGEVIQQLFKEYLDIEAEVISQEHVGNHLRFSYGKGDDQILIICHFDTVWEVGRLSYRVEGNKAYGPGILDMKGGIIQALWALKACRELGITLNKKIIFFCTSDEEIGSNTSRALIEQEALKSQAVLVPEPAAAHTGALKTARKGIGKFSIQIKGKAAHAGHNHQNGISAVQEMAHQILFLHSLTDYELDTTLNVGAVRGGSAGNVVAERAELAVDLRISQFDEGERISKIIYGLKPHLEGVSLLVSGGVTRPPMERTAENAKLFNLAKICSSKLGFHLTEESVGGGSDGSFTSALGIPTLDGLGPVGEGIHAENEHIEIEQLPVRAALIAHLLRKL</sequence>
<comment type="caution">
    <text evidence="4">The sequence shown here is derived from an EMBL/GenBank/DDBJ whole genome shotgun (WGS) entry which is preliminary data.</text>
</comment>
<evidence type="ECO:0000256" key="2">
    <source>
        <dbReference type="ARBA" id="ARBA00022801"/>
    </source>
</evidence>
<evidence type="ECO:0000259" key="3">
    <source>
        <dbReference type="Pfam" id="PF07687"/>
    </source>
</evidence>
<dbReference type="InterPro" id="IPR002933">
    <property type="entry name" value="Peptidase_M20"/>
</dbReference>
<feature type="domain" description="Peptidase M20 dimerisation" evidence="3">
    <location>
        <begin position="178"/>
        <end position="269"/>
    </location>
</feature>
<dbReference type="InterPro" id="IPR011650">
    <property type="entry name" value="Peptidase_M20_dimer"/>
</dbReference>
<evidence type="ECO:0000256" key="1">
    <source>
        <dbReference type="ARBA" id="ARBA00022723"/>
    </source>
</evidence>
<dbReference type="EMBL" id="JAUCFG010000002">
    <property type="protein sequence ID" value="MDM5439514.1"/>
    <property type="molecule type" value="Genomic_DNA"/>
</dbReference>